<sequence length="41" mass="4272">MQAISQQQILMDAGLVTAKTLKASAATVKKAEEAVLAAENQ</sequence>
<gene>
    <name evidence="2" type="ORF">CDAR_426521</name>
    <name evidence="1" type="ORF">CDAR_543681</name>
</gene>
<protein>
    <recommendedName>
        <fullName evidence="4">Antifreeze protein</fullName>
    </recommendedName>
</protein>
<dbReference type="EMBL" id="BPLQ01003229">
    <property type="protein sequence ID" value="GIX98797.1"/>
    <property type="molecule type" value="Genomic_DNA"/>
</dbReference>
<feature type="non-terminal residue" evidence="2">
    <location>
        <position position="41"/>
    </location>
</feature>
<dbReference type="EMBL" id="BPLQ01006069">
    <property type="protein sequence ID" value="GIY19751.1"/>
    <property type="molecule type" value="Genomic_DNA"/>
</dbReference>
<dbReference type="AlphaFoldDB" id="A0AAV4RHD6"/>
<reference evidence="2 3" key="1">
    <citation type="submission" date="2021-06" db="EMBL/GenBank/DDBJ databases">
        <title>Caerostris darwini draft genome.</title>
        <authorList>
            <person name="Kono N."/>
            <person name="Arakawa K."/>
        </authorList>
    </citation>
    <scope>NUCLEOTIDE SEQUENCE [LARGE SCALE GENOMIC DNA]</scope>
</reference>
<name>A0AAV4RHD6_9ARAC</name>
<evidence type="ECO:0000313" key="2">
    <source>
        <dbReference type="EMBL" id="GIY19751.1"/>
    </source>
</evidence>
<evidence type="ECO:0000313" key="1">
    <source>
        <dbReference type="EMBL" id="GIX98797.1"/>
    </source>
</evidence>
<dbReference type="Proteomes" id="UP001054837">
    <property type="component" value="Unassembled WGS sequence"/>
</dbReference>
<comment type="caution">
    <text evidence="2">The sequence shown here is derived from an EMBL/GenBank/DDBJ whole genome shotgun (WGS) entry which is preliminary data.</text>
</comment>
<keyword evidence="3" id="KW-1185">Reference proteome</keyword>
<organism evidence="2 3">
    <name type="scientific">Caerostris darwini</name>
    <dbReference type="NCBI Taxonomy" id="1538125"/>
    <lineage>
        <taxon>Eukaryota</taxon>
        <taxon>Metazoa</taxon>
        <taxon>Ecdysozoa</taxon>
        <taxon>Arthropoda</taxon>
        <taxon>Chelicerata</taxon>
        <taxon>Arachnida</taxon>
        <taxon>Araneae</taxon>
        <taxon>Araneomorphae</taxon>
        <taxon>Entelegynae</taxon>
        <taxon>Araneoidea</taxon>
        <taxon>Araneidae</taxon>
        <taxon>Caerostris</taxon>
    </lineage>
</organism>
<evidence type="ECO:0008006" key="4">
    <source>
        <dbReference type="Google" id="ProtNLM"/>
    </source>
</evidence>
<proteinExistence type="predicted"/>
<accession>A0AAV4RHD6</accession>
<evidence type="ECO:0000313" key="3">
    <source>
        <dbReference type="Proteomes" id="UP001054837"/>
    </source>
</evidence>